<evidence type="ECO:0000313" key="8">
    <source>
        <dbReference type="Proteomes" id="UP001273505"/>
    </source>
</evidence>
<evidence type="ECO:0000256" key="6">
    <source>
        <dbReference type="HAMAP-Rule" id="MF_00117"/>
    </source>
</evidence>
<dbReference type="PIRSF" id="PIRSF005261">
    <property type="entry name" value="Heat_shock_Hsp33"/>
    <property type="match status" value="1"/>
</dbReference>
<dbReference type="InterPro" id="IPR023212">
    <property type="entry name" value="Hsp33_helix_hairpin_bin_dom_sf"/>
</dbReference>
<proteinExistence type="inferred from homology"/>
<keyword evidence="5 6" id="KW-0676">Redox-active center</keyword>
<keyword evidence="4 6" id="KW-0143">Chaperone</keyword>
<keyword evidence="1 6" id="KW-0963">Cytoplasm</keyword>
<dbReference type="Gene3D" id="1.10.287.480">
    <property type="entry name" value="helix hairpin bin"/>
    <property type="match status" value="1"/>
</dbReference>
<evidence type="ECO:0000256" key="5">
    <source>
        <dbReference type="ARBA" id="ARBA00023284"/>
    </source>
</evidence>
<evidence type="ECO:0000256" key="2">
    <source>
        <dbReference type="ARBA" id="ARBA00022833"/>
    </source>
</evidence>
<dbReference type="PANTHER" id="PTHR30111">
    <property type="entry name" value="33 KDA CHAPERONIN"/>
    <property type="match status" value="1"/>
</dbReference>
<dbReference type="SUPFAM" id="SSF64397">
    <property type="entry name" value="Hsp33 domain"/>
    <property type="match status" value="1"/>
</dbReference>
<dbReference type="NCBIfam" id="NF001033">
    <property type="entry name" value="PRK00114.1"/>
    <property type="match status" value="1"/>
</dbReference>
<dbReference type="PANTHER" id="PTHR30111:SF1">
    <property type="entry name" value="33 KDA CHAPERONIN"/>
    <property type="match status" value="1"/>
</dbReference>
<dbReference type="HAMAP" id="MF_00117">
    <property type="entry name" value="HslO"/>
    <property type="match status" value="1"/>
</dbReference>
<dbReference type="InterPro" id="IPR016154">
    <property type="entry name" value="Heat_shock_Hsp33_C"/>
</dbReference>
<keyword evidence="3 6" id="KW-1015">Disulfide bond</keyword>
<dbReference type="Proteomes" id="UP001273505">
    <property type="component" value="Unassembled WGS sequence"/>
</dbReference>
<keyword evidence="8" id="KW-1185">Reference proteome</keyword>
<organism evidence="7 8">
    <name type="scientific">Gilvimarinus gilvus</name>
    <dbReference type="NCBI Taxonomy" id="3058038"/>
    <lineage>
        <taxon>Bacteria</taxon>
        <taxon>Pseudomonadati</taxon>
        <taxon>Pseudomonadota</taxon>
        <taxon>Gammaproteobacteria</taxon>
        <taxon>Cellvibrionales</taxon>
        <taxon>Cellvibrionaceae</taxon>
        <taxon>Gilvimarinus</taxon>
    </lineage>
</organism>
<evidence type="ECO:0000313" key="7">
    <source>
        <dbReference type="EMBL" id="MDX6849536.1"/>
    </source>
</evidence>
<dbReference type="Pfam" id="PF01430">
    <property type="entry name" value="HSP33"/>
    <property type="match status" value="1"/>
</dbReference>
<dbReference type="InterPro" id="IPR000397">
    <property type="entry name" value="Heat_shock_Hsp33"/>
</dbReference>
<dbReference type="Gene3D" id="3.55.30.10">
    <property type="entry name" value="Hsp33 domain"/>
    <property type="match status" value="1"/>
</dbReference>
<name>A0ABU4RZF1_9GAMM</name>
<feature type="disulfide bond" description="Redox-active" evidence="6">
    <location>
        <begin position="267"/>
        <end position="270"/>
    </location>
</feature>
<evidence type="ECO:0000256" key="1">
    <source>
        <dbReference type="ARBA" id="ARBA00022490"/>
    </source>
</evidence>
<comment type="subcellular location">
    <subcellularLocation>
        <location evidence="6">Cytoplasm</location>
    </subcellularLocation>
</comment>
<evidence type="ECO:0000256" key="3">
    <source>
        <dbReference type="ARBA" id="ARBA00023157"/>
    </source>
</evidence>
<feature type="disulfide bond" description="Redox-active" evidence="6">
    <location>
        <begin position="234"/>
        <end position="236"/>
    </location>
</feature>
<accession>A0ABU4RZF1</accession>
<comment type="function">
    <text evidence="6">Redox regulated molecular chaperone. Protects both thermally unfolding and oxidatively damaged proteins from irreversible aggregation. Plays an important role in the bacterial defense system toward oxidative stress.</text>
</comment>
<dbReference type="CDD" id="cd00498">
    <property type="entry name" value="Hsp33"/>
    <property type="match status" value="1"/>
</dbReference>
<protein>
    <recommendedName>
        <fullName evidence="6">33 kDa chaperonin</fullName>
    </recommendedName>
    <alternativeName>
        <fullName evidence="6">Heat shock protein 33 homolog</fullName>
        <shortName evidence="6">HSP33</shortName>
    </alternativeName>
</protein>
<sequence length="291" mass="32876">MTNSDLLHRFLFDECDMRGEIVSLEQSYQNVLEHNIYPEMVQRLLGEFLTAASLLSSTLKFDGIITLQAKGVGPVSLIMAECTHHNALRGIVRLSETVAFPEDAADLPELIGQGILTITVEPAKGERYQGVVPLDANTLAECLEHYFYQSEQLKTRIWLQADAKKTGGILLQALPTQIVENEEVNEEQWHTATTLADTVKREELLDVEHNELLYRLFHEFKVRVFSPSAIRFECSCSRKRSVAALKSLGRDDVEQLLIEQGTIAIDCQFCNQVYRFDASDVRGMFGQDTLH</sequence>
<dbReference type="InterPro" id="IPR016153">
    <property type="entry name" value="Heat_shock_Hsp33_N"/>
</dbReference>
<comment type="caution">
    <text evidence="7">The sequence shown here is derived from an EMBL/GenBank/DDBJ whole genome shotgun (WGS) entry which is preliminary data.</text>
</comment>
<dbReference type="EMBL" id="JAXAFO010000013">
    <property type="protein sequence ID" value="MDX6849536.1"/>
    <property type="molecule type" value="Genomic_DNA"/>
</dbReference>
<comment type="PTM">
    <text evidence="6">Under oxidizing conditions two disulfide bonds are formed involving the reactive cysteines. Under reducing conditions zinc is bound to the reactive cysteines and the protein is inactive.</text>
</comment>
<dbReference type="Gene3D" id="3.90.1280.10">
    <property type="entry name" value="HSP33 redox switch-like"/>
    <property type="match status" value="1"/>
</dbReference>
<keyword evidence="2 6" id="KW-0862">Zinc</keyword>
<dbReference type="RefSeq" id="WP_302724794.1">
    <property type="nucleotide sequence ID" value="NZ_JAULRU010000823.1"/>
</dbReference>
<gene>
    <name evidence="6 7" type="primary">hslO</name>
    <name evidence="7" type="ORF">SCD92_09200</name>
</gene>
<comment type="similarity">
    <text evidence="6">Belongs to the HSP33 family.</text>
</comment>
<dbReference type="SUPFAM" id="SSF118352">
    <property type="entry name" value="HSP33 redox switch-like"/>
    <property type="match status" value="1"/>
</dbReference>
<evidence type="ECO:0000256" key="4">
    <source>
        <dbReference type="ARBA" id="ARBA00023186"/>
    </source>
</evidence>
<reference evidence="7 8" key="1">
    <citation type="submission" date="2023-11" db="EMBL/GenBank/DDBJ databases">
        <title>Gilvimarinus fulvus sp. nov., isolated from the surface of Kelp.</title>
        <authorList>
            <person name="Sun Y.Y."/>
            <person name="Gong Y."/>
            <person name="Du Z.J."/>
        </authorList>
    </citation>
    <scope>NUCLEOTIDE SEQUENCE [LARGE SCALE GENOMIC DNA]</scope>
    <source>
        <strain evidence="7 8">SDUM040013</strain>
    </source>
</reference>